<accession>A0A254PZ22</accession>
<evidence type="ECO:0000259" key="6">
    <source>
        <dbReference type="PROSITE" id="PS51900"/>
    </source>
</evidence>
<dbReference type="Pfam" id="PF00589">
    <property type="entry name" value="Phage_integrase"/>
    <property type="match status" value="1"/>
</dbReference>
<dbReference type="PROSITE" id="PS51898">
    <property type="entry name" value="TYR_RECOMBINASE"/>
    <property type="match status" value="1"/>
</dbReference>
<dbReference type="Gene3D" id="1.10.150.130">
    <property type="match status" value="1"/>
</dbReference>
<dbReference type="PROSITE" id="PS51900">
    <property type="entry name" value="CB"/>
    <property type="match status" value="1"/>
</dbReference>
<dbReference type="GO" id="GO:0006310">
    <property type="term" value="P:DNA recombination"/>
    <property type="evidence" value="ECO:0007669"/>
    <property type="project" value="UniProtKB-KW"/>
</dbReference>
<protein>
    <recommendedName>
        <fullName evidence="9">Tyr recombinase domain-containing protein</fullName>
    </recommendedName>
</protein>
<dbReference type="Pfam" id="PF13102">
    <property type="entry name" value="Phage_int_SAM_5"/>
    <property type="match status" value="1"/>
</dbReference>
<proteinExistence type="predicted"/>
<dbReference type="InterPro" id="IPR011010">
    <property type="entry name" value="DNA_brk_join_enz"/>
</dbReference>
<evidence type="ECO:0000259" key="5">
    <source>
        <dbReference type="PROSITE" id="PS51898"/>
    </source>
</evidence>
<evidence type="ECO:0000313" key="8">
    <source>
        <dbReference type="Proteomes" id="UP000198104"/>
    </source>
</evidence>
<keyword evidence="2 4" id="KW-0238">DNA-binding</keyword>
<dbReference type="Proteomes" id="UP000198104">
    <property type="component" value="Unassembled WGS sequence"/>
</dbReference>
<keyword evidence="8" id="KW-1185">Reference proteome</keyword>
<dbReference type="GO" id="GO:0003677">
    <property type="term" value="F:DNA binding"/>
    <property type="evidence" value="ECO:0007669"/>
    <property type="project" value="UniProtKB-UniRule"/>
</dbReference>
<gene>
    <name evidence="7" type="ORF">CBI30_04945</name>
</gene>
<dbReference type="InterPro" id="IPR044068">
    <property type="entry name" value="CB"/>
</dbReference>
<evidence type="ECO:0000313" key="7">
    <source>
        <dbReference type="EMBL" id="OWS71803.1"/>
    </source>
</evidence>
<dbReference type="InterPro" id="IPR013762">
    <property type="entry name" value="Integrase-like_cat_sf"/>
</dbReference>
<comment type="caution">
    <text evidence="7">The sequence shown here is derived from an EMBL/GenBank/DDBJ whole genome shotgun (WGS) entry which is preliminary data.</text>
</comment>
<dbReference type="AlphaFoldDB" id="A0A254PZ22"/>
<feature type="domain" description="Tyr recombinase" evidence="5">
    <location>
        <begin position="181"/>
        <end position="361"/>
    </location>
</feature>
<reference evidence="7 8" key="1">
    <citation type="submission" date="2017-05" db="EMBL/GenBank/DDBJ databases">
        <title>Polynucleobacter sp. MWH-K35W1 isolated from the permanently anoxic monimolimnion of a meromictic lake.</title>
        <authorList>
            <person name="Hahn M.W."/>
        </authorList>
    </citation>
    <scope>NUCLEOTIDE SEQUENCE [LARGE SCALE GENOMIC DNA]</scope>
    <source>
        <strain evidence="7 8">MWH-K35W1</strain>
    </source>
</reference>
<evidence type="ECO:0000256" key="2">
    <source>
        <dbReference type="ARBA" id="ARBA00023125"/>
    </source>
</evidence>
<dbReference type="InterPro" id="IPR002104">
    <property type="entry name" value="Integrase_catalytic"/>
</dbReference>
<dbReference type="InterPro" id="IPR025269">
    <property type="entry name" value="SAM-like_dom"/>
</dbReference>
<feature type="domain" description="Core-binding (CB)" evidence="6">
    <location>
        <begin position="73"/>
        <end position="154"/>
    </location>
</feature>
<evidence type="ECO:0000256" key="4">
    <source>
        <dbReference type="PROSITE-ProRule" id="PRU01248"/>
    </source>
</evidence>
<keyword evidence="3" id="KW-0233">DNA recombination</keyword>
<evidence type="ECO:0000256" key="1">
    <source>
        <dbReference type="ARBA" id="ARBA00022908"/>
    </source>
</evidence>
<evidence type="ECO:0000256" key="3">
    <source>
        <dbReference type="ARBA" id="ARBA00023172"/>
    </source>
</evidence>
<dbReference type="EMBL" id="NGUO01000008">
    <property type="protein sequence ID" value="OWS71803.1"/>
    <property type="molecule type" value="Genomic_DNA"/>
</dbReference>
<dbReference type="InterPro" id="IPR010998">
    <property type="entry name" value="Integrase_recombinase_N"/>
</dbReference>
<sequence>MEEGVALNVAPIAEQSNFTLIRKTMRAVVIKPHSIVFNKVERLIHVNGMSFEEEFIAKVISEHLAKQKNGKLPTITDAFEIYMHEAKSSHRSTFVKHANYHFRSFKEFFGDLTLDELKHWHITEYRDYQLNRGLSPVSIRKHNNTLNAMLNVAFKHLNIDRLSPFRALKIRGEGETKRSMPIITTLLINQVKEHLLKSPSPHKLIALIQLNTGFRLSEPLFARLEDCVLDHDIPHLWIRRNALSDRKTKSSIRAVPLCGVSLDAAKELYKIAKKRNSDWFVPHYARDNGNSSCSQIIKKTLKEFDFKSHMFRHAIIDRLKACNDIPTRLAESITGHSSGGSEFNMYGTVGYTLEQKRDVILKVLI</sequence>
<keyword evidence="1" id="KW-0229">DNA integration</keyword>
<dbReference type="SUPFAM" id="SSF56349">
    <property type="entry name" value="DNA breaking-rejoining enzymes"/>
    <property type="match status" value="1"/>
</dbReference>
<name>A0A254PZ22_9BURK</name>
<dbReference type="Gene3D" id="1.10.443.10">
    <property type="entry name" value="Intergrase catalytic core"/>
    <property type="match status" value="1"/>
</dbReference>
<evidence type="ECO:0008006" key="9">
    <source>
        <dbReference type="Google" id="ProtNLM"/>
    </source>
</evidence>
<dbReference type="GO" id="GO:0015074">
    <property type="term" value="P:DNA integration"/>
    <property type="evidence" value="ECO:0007669"/>
    <property type="project" value="UniProtKB-KW"/>
</dbReference>
<organism evidence="7 8">
    <name type="scientific">Polynucleobacter aenigmaticus</name>
    <dbReference type="NCBI Taxonomy" id="1743164"/>
    <lineage>
        <taxon>Bacteria</taxon>
        <taxon>Pseudomonadati</taxon>
        <taxon>Pseudomonadota</taxon>
        <taxon>Betaproteobacteria</taxon>
        <taxon>Burkholderiales</taxon>
        <taxon>Burkholderiaceae</taxon>
        <taxon>Polynucleobacter</taxon>
    </lineage>
</organism>